<proteinExistence type="predicted"/>
<dbReference type="Proteomes" id="UP001381693">
    <property type="component" value="Unassembled WGS sequence"/>
</dbReference>
<reference evidence="1 2" key="1">
    <citation type="submission" date="2023-11" db="EMBL/GenBank/DDBJ databases">
        <title>Halocaridina rubra genome assembly.</title>
        <authorList>
            <person name="Smith C."/>
        </authorList>
    </citation>
    <scope>NUCLEOTIDE SEQUENCE [LARGE SCALE GENOMIC DNA]</scope>
    <source>
        <strain evidence="1">EP-1</strain>
        <tissue evidence="1">Whole</tissue>
    </source>
</reference>
<name>A0AAN8WCA2_HALRR</name>
<dbReference type="AlphaFoldDB" id="A0AAN8WCA2"/>
<accession>A0AAN8WCA2</accession>
<comment type="caution">
    <text evidence="1">The sequence shown here is derived from an EMBL/GenBank/DDBJ whole genome shotgun (WGS) entry which is preliminary data.</text>
</comment>
<keyword evidence="2" id="KW-1185">Reference proteome</keyword>
<feature type="non-terminal residue" evidence="1">
    <location>
        <position position="76"/>
    </location>
</feature>
<evidence type="ECO:0000313" key="2">
    <source>
        <dbReference type="Proteomes" id="UP001381693"/>
    </source>
</evidence>
<gene>
    <name evidence="1" type="ORF">SK128_016395</name>
</gene>
<protein>
    <submittedName>
        <fullName evidence="1">Uncharacterized protein</fullName>
    </submittedName>
</protein>
<dbReference type="EMBL" id="JAXCGZ010023031">
    <property type="protein sequence ID" value="KAK7018649.1"/>
    <property type="molecule type" value="Genomic_DNA"/>
</dbReference>
<sequence length="76" mass="8570">MESAVTCQMARAVAFLWRTCFGRSNRYLECMPLLTSVRDGARTLDLPPQSRGRYHFTTENNAPYSTLISEDHGSAL</sequence>
<evidence type="ECO:0000313" key="1">
    <source>
        <dbReference type="EMBL" id="KAK7018649.1"/>
    </source>
</evidence>
<organism evidence="1 2">
    <name type="scientific">Halocaridina rubra</name>
    <name type="common">Hawaiian red shrimp</name>
    <dbReference type="NCBI Taxonomy" id="373956"/>
    <lineage>
        <taxon>Eukaryota</taxon>
        <taxon>Metazoa</taxon>
        <taxon>Ecdysozoa</taxon>
        <taxon>Arthropoda</taxon>
        <taxon>Crustacea</taxon>
        <taxon>Multicrustacea</taxon>
        <taxon>Malacostraca</taxon>
        <taxon>Eumalacostraca</taxon>
        <taxon>Eucarida</taxon>
        <taxon>Decapoda</taxon>
        <taxon>Pleocyemata</taxon>
        <taxon>Caridea</taxon>
        <taxon>Atyoidea</taxon>
        <taxon>Atyidae</taxon>
        <taxon>Halocaridina</taxon>
    </lineage>
</organism>